<dbReference type="EMBL" id="BAJS01000021">
    <property type="protein sequence ID" value="GAK37462.1"/>
    <property type="molecule type" value="Genomic_DNA"/>
</dbReference>
<proteinExistence type="predicted"/>
<dbReference type="STRING" id="1121097.GCA_000428125_02329"/>
<keyword evidence="2" id="KW-1185">Reference proteome</keyword>
<reference evidence="1 2" key="1">
    <citation type="journal article" date="2015" name="Microbes Environ.">
        <title>Distribution and evolution of nitrogen fixation genes in the phylum bacteroidetes.</title>
        <authorList>
            <person name="Inoue J."/>
            <person name="Oshima K."/>
            <person name="Suda W."/>
            <person name="Sakamoto M."/>
            <person name="Iino T."/>
            <person name="Noda S."/>
            <person name="Hongoh Y."/>
            <person name="Hattori M."/>
            <person name="Ohkuma M."/>
        </authorList>
    </citation>
    <scope>NUCLEOTIDE SEQUENCE [LARGE SCALE GENOMIC DNA]</scope>
    <source>
        <strain evidence="1 2">JCM 15093</strain>
    </source>
</reference>
<dbReference type="RefSeq" id="WP_024997123.1">
    <property type="nucleotide sequence ID" value="NZ_ATZI01000010.1"/>
</dbReference>
<accession>A0A069D4Y2</accession>
<protein>
    <submittedName>
        <fullName evidence="1">Uncharacterized protein</fullName>
    </submittedName>
</protein>
<dbReference type="Proteomes" id="UP000027601">
    <property type="component" value="Unassembled WGS sequence"/>
</dbReference>
<evidence type="ECO:0000313" key="1">
    <source>
        <dbReference type="EMBL" id="GAK37462.1"/>
    </source>
</evidence>
<organism evidence="1 2">
    <name type="scientific">Bacteroides graminisolvens DSM 19988 = JCM 15093</name>
    <dbReference type="NCBI Taxonomy" id="1121097"/>
    <lineage>
        <taxon>Bacteria</taxon>
        <taxon>Pseudomonadati</taxon>
        <taxon>Bacteroidota</taxon>
        <taxon>Bacteroidia</taxon>
        <taxon>Bacteroidales</taxon>
        <taxon>Bacteroidaceae</taxon>
        <taxon>Bacteroides</taxon>
    </lineage>
</organism>
<gene>
    <name evidence="1" type="ORF">JCM15093_2713</name>
</gene>
<evidence type="ECO:0000313" key="2">
    <source>
        <dbReference type="Proteomes" id="UP000027601"/>
    </source>
</evidence>
<name>A0A069D4Y2_9BACE</name>
<dbReference type="AlphaFoldDB" id="A0A069D4Y2"/>
<sequence length="92" mass="9965">MELNDEQFNAISSEIIKKAGLFKCPVCGQNAGYNFAPTEFHVLAGERDSNGTGLSFGGQSTFLRVVAATCPHCAHISFFNLVRLEKNIAGEK</sequence>
<comment type="caution">
    <text evidence="1">The sequence shown here is derived from an EMBL/GenBank/DDBJ whole genome shotgun (WGS) entry which is preliminary data.</text>
</comment>